<dbReference type="RefSeq" id="WP_191756753.1">
    <property type="nucleotide sequence ID" value="NZ_VJXY01000005.1"/>
</dbReference>
<protein>
    <submittedName>
        <fullName evidence="1">DUF1822 family protein</fullName>
    </submittedName>
</protein>
<evidence type="ECO:0000313" key="1">
    <source>
        <dbReference type="EMBL" id="MBD6615501.1"/>
    </source>
</evidence>
<name>A0AA40SUI5_9NOST</name>
<accession>A0AA40SUI5</accession>
<evidence type="ECO:0000313" key="2">
    <source>
        <dbReference type="Proteomes" id="UP001165986"/>
    </source>
</evidence>
<dbReference type="InterPro" id="IPR014951">
    <property type="entry name" value="DUF1822"/>
</dbReference>
<organism evidence="1 2">
    <name type="scientific">Komarekiella delphini-convector SJRDD-AB1</name>
    <dbReference type="NCBI Taxonomy" id="2593771"/>
    <lineage>
        <taxon>Bacteria</taxon>
        <taxon>Bacillati</taxon>
        <taxon>Cyanobacteriota</taxon>
        <taxon>Cyanophyceae</taxon>
        <taxon>Nostocales</taxon>
        <taxon>Nostocaceae</taxon>
        <taxon>Komarekiella</taxon>
        <taxon>Komarekiella delphini-convector</taxon>
    </lineage>
</organism>
<dbReference type="Pfam" id="PF08852">
    <property type="entry name" value="DUF1822"/>
    <property type="match status" value="1"/>
</dbReference>
<comment type="caution">
    <text evidence="1">The sequence shown here is derived from an EMBL/GenBank/DDBJ whole genome shotgun (WGS) entry which is preliminary data.</text>
</comment>
<sequence length="313" mass="34999">MSSIFEPSIFTVPLSFEAHAIAQHYQKQQLLPLKAKQVYLNTLAVYAVDFYLRCLGFEVDANQNDSRNPMIVKMMDVADLWVKQLGRLECRPVLPDAKVCEIPPDAWSDRIGYVAVQMSQTLKEATLLGFTQTAMAKVPLSNLRSLSEFLAYLHQLQEVPLTAPPAKVVNLRRWLEGIFETGWQSTEAILGIDMNLVSIRSMTILKTDIKRAKLIDFGMRLNDQTVVLSLAVSSNIDGTISVLAQLYPSSGNTYLSPNVKLVMLSESGETLQEVYSRGHDNYIQIRPFKGMSGDGFSLQVGFNNVNVTEDFVL</sequence>
<keyword evidence="2" id="KW-1185">Reference proteome</keyword>
<dbReference type="Proteomes" id="UP001165986">
    <property type="component" value="Unassembled WGS sequence"/>
</dbReference>
<dbReference type="AlphaFoldDB" id="A0AA40SUI5"/>
<proteinExistence type="predicted"/>
<gene>
    <name evidence="1" type="ORF">FNW02_06525</name>
</gene>
<reference evidence="1" key="1">
    <citation type="submission" date="2019-07" db="EMBL/GenBank/DDBJ databases">
        <title>Toxilogical consequences of a new and cryptic species of cyanobacteria (Komarekiella delphini-convector) recovered from the epidermis of a bottlenose dolphin and 1500 ft. in the air.</title>
        <authorList>
            <person name="Brown A.O."/>
            <person name="Dvorak P."/>
            <person name="Villanueva C.D."/>
            <person name="Foss A.J."/>
            <person name="Garvey A.D."/>
            <person name="Gibson Q.A."/>
            <person name="Johansen J.R."/>
            <person name="Casamatta D.A."/>
        </authorList>
    </citation>
    <scope>NUCLEOTIDE SEQUENCE</scope>
    <source>
        <strain evidence="1">SJRDD-AB1</strain>
    </source>
</reference>
<dbReference type="EMBL" id="VJXY01000005">
    <property type="protein sequence ID" value="MBD6615501.1"/>
    <property type="molecule type" value="Genomic_DNA"/>
</dbReference>